<sequence length="259" mass="28320">MVFKKLLGSLGIGAPAVNTVLHQPYAHPGATVTGDVRIKAGKQDITVEHVALSFAVHVENGYGDPVAVEFHRAEIAERFELSGGEEKIVPFECPMPWEAPISNVQGMHLDGIAVGVHTELRISEAGKEEISTKSDLDPFAIEPLPAQAAVLDAFGRLGIQFRGTGLAPDRLDGVRQELPFFQEIEFFSPPPLAEYLNDVWLTFVADAEGVDVVLTVDKLSRIAASDQTRFRESHDEAPSADWTGRIQGWLQETAEQRAR</sequence>
<dbReference type="AlphaFoldDB" id="A0A1I4TXL4"/>
<dbReference type="EMBL" id="RBXX01000002">
    <property type="protein sequence ID" value="RKT88580.1"/>
    <property type="molecule type" value="Genomic_DNA"/>
</dbReference>
<reference evidence="2 3" key="1">
    <citation type="submission" date="2016-10" db="EMBL/GenBank/DDBJ databases">
        <authorList>
            <person name="de Groot N.N."/>
        </authorList>
    </citation>
    <scope>NUCLEOTIDE SEQUENCE [LARGE SCALE GENOMIC DNA]</scope>
    <source>
        <strain evidence="2 3">CPCC 201259</strain>
    </source>
</reference>
<dbReference type="PANTHER" id="PTHR40053">
    <property type="entry name" value="SPORULATION-CONTROL PROTEIN SPO0M"/>
    <property type="match status" value="1"/>
</dbReference>
<accession>A0A1I4TXL4</accession>
<dbReference type="RefSeq" id="WP_093146932.1">
    <property type="nucleotide sequence ID" value="NZ_FOUP01000001.1"/>
</dbReference>
<evidence type="ECO:0000313" key="3">
    <source>
        <dbReference type="Proteomes" id="UP000199398"/>
    </source>
</evidence>
<protein>
    <submittedName>
        <fullName evidence="2">Sporulation-control protein</fullName>
    </submittedName>
</protein>
<gene>
    <name evidence="1" type="ORF">ATL45_7018</name>
    <name evidence="2" type="ORF">SAMN05421805_1011619</name>
</gene>
<proteinExistence type="predicted"/>
<evidence type="ECO:0000313" key="2">
    <source>
        <dbReference type="EMBL" id="SFM81369.1"/>
    </source>
</evidence>
<evidence type="ECO:0000313" key="4">
    <source>
        <dbReference type="Proteomes" id="UP000270697"/>
    </source>
</evidence>
<name>A0A1I4TXL4_9PSEU</name>
<dbReference type="OrthoDB" id="3431481at2"/>
<keyword evidence="4" id="KW-1185">Reference proteome</keyword>
<dbReference type="STRING" id="455193.SAMN05421805_1011619"/>
<reference evidence="1 4" key="2">
    <citation type="submission" date="2018-10" db="EMBL/GenBank/DDBJ databases">
        <title>Sequencing the genomes of 1000 actinobacteria strains.</title>
        <authorList>
            <person name="Klenk H.-P."/>
        </authorList>
    </citation>
    <scope>NUCLEOTIDE SEQUENCE [LARGE SCALE GENOMIC DNA]</scope>
    <source>
        <strain evidence="1 4">DSM 45119</strain>
    </source>
</reference>
<dbReference type="Pfam" id="PF07070">
    <property type="entry name" value="Spo0M"/>
    <property type="match status" value="1"/>
</dbReference>
<dbReference type="InterPro" id="IPR009776">
    <property type="entry name" value="Spore_0_M"/>
</dbReference>
<dbReference type="EMBL" id="FOUP01000001">
    <property type="protein sequence ID" value="SFM81369.1"/>
    <property type="molecule type" value="Genomic_DNA"/>
</dbReference>
<dbReference type="Proteomes" id="UP000270697">
    <property type="component" value="Unassembled WGS sequence"/>
</dbReference>
<organism evidence="2 3">
    <name type="scientific">Saccharopolyspora antimicrobica</name>
    <dbReference type="NCBI Taxonomy" id="455193"/>
    <lineage>
        <taxon>Bacteria</taxon>
        <taxon>Bacillati</taxon>
        <taxon>Actinomycetota</taxon>
        <taxon>Actinomycetes</taxon>
        <taxon>Pseudonocardiales</taxon>
        <taxon>Pseudonocardiaceae</taxon>
        <taxon>Saccharopolyspora</taxon>
    </lineage>
</organism>
<dbReference type="Proteomes" id="UP000199398">
    <property type="component" value="Unassembled WGS sequence"/>
</dbReference>
<dbReference type="PANTHER" id="PTHR40053:SF1">
    <property type="entry name" value="SPORULATION-CONTROL PROTEIN SPO0M"/>
    <property type="match status" value="1"/>
</dbReference>
<evidence type="ECO:0000313" key="1">
    <source>
        <dbReference type="EMBL" id="RKT88580.1"/>
    </source>
</evidence>